<accession>A0ABR3WK55</accession>
<evidence type="ECO:0000313" key="5">
    <source>
        <dbReference type="Proteomes" id="UP001583177"/>
    </source>
</evidence>
<feature type="domain" description="BZIP" evidence="3">
    <location>
        <begin position="95"/>
        <end position="110"/>
    </location>
</feature>
<feature type="compositionally biased region" description="Polar residues" evidence="1">
    <location>
        <begin position="198"/>
        <end position="212"/>
    </location>
</feature>
<dbReference type="PROSITE" id="PS00036">
    <property type="entry name" value="BZIP_BASIC"/>
    <property type="match status" value="1"/>
</dbReference>
<dbReference type="PANTHER" id="PTHR39607">
    <property type="entry name" value="XANTHOCILLIN BIOSYNTHESIS CLUSTER TRANSCRIPTION FACTOR XANC-RELATED"/>
    <property type="match status" value="1"/>
</dbReference>
<sequence length="932" mass="105461">MMEASQVQAEGGIDERPGTDLSPSYQEPQPVGQARVIGSQGYPSDHSLHVHHDPGWPAEHPQHISVEQYPSTGSAFSSSAHPKKDWTKVSDLAERRRIQNRIAQRNYRKKIKERSADLERRAGGDAKPKSQKSSQKAHRQTDGERDTETHHDPPQAGEELPFDHAEDDVHPMPSTAAPSQDPSFAPTGGLPESKDDINSQPFSHGNSSNSLDPVNEDRSRFDSSDYESDDTGYMSGTETGFGETSKQTSFANNPTNIIPSASSAIIDEDDESCYDESAIDDDDEDWEDSNEEDSSKNSMDEKTFFQRINSNANLTSRRSLIALGLESNRRSFTGPAVVASPNDSDDASLMMKRKSRGASLRSINEISHSSAQPIAHSPRTVRRNMLSAELPEELRRSLLWERSQKTATPNAVLKNFHSLQGVASLKQFQKSQLDPHQRKQQDVIDPKVRIEEHSDTGDDNMSLRSFTESVFDINSVMSSASSSYSSSHTMIASFVDILLRDPNMDRLLAITTSEFGVNSGRFTRNFSKILTSYSRHLRRAVEGLWLSKDVRDNYLAAAKAVCSSRHQISNLIASRYKERPPTAQTVQHRRVDIISRHLDRSVQTDNDQLSSNEESGGDDADFTTTDLKQFLVSGEPFWLLKRNLRSLTIPDEFLDCVYESAKAFLDLLLNERPITPPDDGDDSVVDFSNGPRQYIYVFLLIKTSEYILETMDVSSMTARDFFQALKATYKKHRSLWRRAFSVFVYNHCDFIKIIKPEPDTFIPGDLKFELPPDHDDEYFYRPRPTYSAPVTRHIFRHYFYGCYESDSFRHRLHTRLPLAPKCRIRNPAGELLDFFPKRDRPVATASQSEKVEVCYGIAARECRSFFRVMVYLCLIMAPALWFVFAWLFMWGERGDLQNATIPMTLLLAMLSMLWVVVQSGSDVRKEYGDGSN</sequence>
<feature type="transmembrane region" description="Helical" evidence="2">
    <location>
        <begin position="868"/>
        <end position="888"/>
    </location>
</feature>
<name>A0ABR3WK55_9PEZI</name>
<feature type="region of interest" description="Disordered" evidence="1">
    <location>
        <begin position="1"/>
        <end position="302"/>
    </location>
</feature>
<feature type="compositionally biased region" description="Basic and acidic residues" evidence="1">
    <location>
        <begin position="82"/>
        <end position="97"/>
    </location>
</feature>
<dbReference type="Proteomes" id="UP001583177">
    <property type="component" value="Unassembled WGS sequence"/>
</dbReference>
<feature type="compositionally biased region" description="Basic and acidic residues" evidence="1">
    <location>
        <begin position="113"/>
        <end position="128"/>
    </location>
</feature>
<evidence type="ECO:0000256" key="1">
    <source>
        <dbReference type="SAM" id="MobiDB-lite"/>
    </source>
</evidence>
<organism evidence="4 5">
    <name type="scientific">Diaporthe australafricana</name>
    <dbReference type="NCBI Taxonomy" id="127596"/>
    <lineage>
        <taxon>Eukaryota</taxon>
        <taxon>Fungi</taxon>
        <taxon>Dikarya</taxon>
        <taxon>Ascomycota</taxon>
        <taxon>Pezizomycotina</taxon>
        <taxon>Sordariomycetes</taxon>
        <taxon>Sordariomycetidae</taxon>
        <taxon>Diaporthales</taxon>
        <taxon>Diaporthaceae</taxon>
        <taxon>Diaporthe</taxon>
    </lineage>
</organism>
<reference evidence="4 5" key="1">
    <citation type="journal article" date="2024" name="IMA Fungus">
        <title>IMA Genome - F19 : A genome assembly and annotation guide to empower mycologists, including annotated draft genome sequences of Ceratocystis pirilliformis, Diaporthe australafricana, Fusarium ophioides, Paecilomyces lecythidis, and Sporothrix stenoceras.</title>
        <authorList>
            <person name="Aylward J."/>
            <person name="Wilson A.M."/>
            <person name="Visagie C.M."/>
            <person name="Spraker J."/>
            <person name="Barnes I."/>
            <person name="Buitendag C."/>
            <person name="Ceriani C."/>
            <person name="Del Mar Angel L."/>
            <person name="du Plessis D."/>
            <person name="Fuchs T."/>
            <person name="Gasser K."/>
            <person name="Kramer D."/>
            <person name="Li W."/>
            <person name="Munsamy K."/>
            <person name="Piso A."/>
            <person name="Price J.L."/>
            <person name="Sonnekus B."/>
            <person name="Thomas C."/>
            <person name="van der Nest A."/>
            <person name="van Dijk A."/>
            <person name="van Heerden A."/>
            <person name="van Vuuren N."/>
            <person name="Yilmaz N."/>
            <person name="Duong T.A."/>
            <person name="van der Merwe N.A."/>
            <person name="Wingfield M.J."/>
            <person name="Wingfield B.D."/>
        </authorList>
    </citation>
    <scope>NUCLEOTIDE SEQUENCE [LARGE SCALE GENOMIC DNA]</scope>
    <source>
        <strain evidence="4 5">CMW 18300</strain>
    </source>
</reference>
<dbReference type="InterPro" id="IPR021711">
    <property type="entry name" value="DUF3295"/>
</dbReference>
<evidence type="ECO:0000313" key="4">
    <source>
        <dbReference type="EMBL" id="KAL1863914.1"/>
    </source>
</evidence>
<feature type="compositionally biased region" description="Polar residues" evidence="1">
    <location>
        <begin position="68"/>
        <end position="80"/>
    </location>
</feature>
<feature type="compositionally biased region" description="Polar residues" evidence="1">
    <location>
        <begin position="234"/>
        <end position="263"/>
    </location>
</feature>
<feature type="transmembrane region" description="Helical" evidence="2">
    <location>
        <begin position="900"/>
        <end position="917"/>
    </location>
</feature>
<dbReference type="InterPro" id="IPR004827">
    <property type="entry name" value="bZIP"/>
</dbReference>
<protein>
    <recommendedName>
        <fullName evidence="3">BZIP domain-containing protein</fullName>
    </recommendedName>
</protein>
<feature type="compositionally biased region" description="Basic and acidic residues" evidence="1">
    <location>
        <begin position="139"/>
        <end position="153"/>
    </location>
</feature>
<feature type="compositionally biased region" description="Basic and acidic residues" evidence="1">
    <location>
        <begin position="293"/>
        <end position="302"/>
    </location>
</feature>
<feature type="compositionally biased region" description="Basic and acidic residues" evidence="1">
    <location>
        <begin position="161"/>
        <end position="170"/>
    </location>
</feature>
<proteinExistence type="predicted"/>
<keyword evidence="2" id="KW-1133">Transmembrane helix</keyword>
<gene>
    <name evidence="4" type="ORF">Daus18300_008063</name>
</gene>
<evidence type="ECO:0000256" key="2">
    <source>
        <dbReference type="SAM" id="Phobius"/>
    </source>
</evidence>
<feature type="compositionally biased region" description="Acidic residues" evidence="1">
    <location>
        <begin position="266"/>
        <end position="292"/>
    </location>
</feature>
<feature type="compositionally biased region" description="Polar residues" evidence="1">
    <location>
        <begin position="603"/>
        <end position="614"/>
    </location>
</feature>
<keyword evidence="5" id="KW-1185">Reference proteome</keyword>
<dbReference type="EMBL" id="JAWRVE010000073">
    <property type="protein sequence ID" value="KAL1863914.1"/>
    <property type="molecule type" value="Genomic_DNA"/>
</dbReference>
<dbReference type="Pfam" id="PF11702">
    <property type="entry name" value="DUF3295"/>
    <property type="match status" value="1"/>
</dbReference>
<keyword evidence="2" id="KW-0812">Transmembrane</keyword>
<dbReference type="InterPro" id="IPR052635">
    <property type="entry name" value="Sec_Metab_Biosynth_Reg"/>
</dbReference>
<keyword evidence="2" id="KW-0472">Membrane</keyword>
<dbReference type="CDD" id="cd14688">
    <property type="entry name" value="bZIP_YAP"/>
    <property type="match status" value="1"/>
</dbReference>
<dbReference type="PANTHER" id="PTHR39607:SF1">
    <property type="entry name" value="B-ZIP TRANSCRIPTION FACTOR (EUROFUNG)"/>
    <property type="match status" value="1"/>
</dbReference>
<evidence type="ECO:0000259" key="3">
    <source>
        <dbReference type="PROSITE" id="PS00036"/>
    </source>
</evidence>
<comment type="caution">
    <text evidence="4">The sequence shown here is derived from an EMBL/GenBank/DDBJ whole genome shotgun (WGS) entry which is preliminary data.</text>
</comment>
<feature type="region of interest" description="Disordered" evidence="1">
    <location>
        <begin position="602"/>
        <end position="621"/>
    </location>
</feature>